<evidence type="ECO:0000256" key="1">
    <source>
        <dbReference type="RuleBase" id="RU003651"/>
    </source>
</evidence>
<organism evidence="3 4">
    <name type="scientific">Lichenibacterium minor</name>
    <dbReference type="NCBI Taxonomy" id="2316528"/>
    <lineage>
        <taxon>Bacteria</taxon>
        <taxon>Pseudomonadati</taxon>
        <taxon>Pseudomonadota</taxon>
        <taxon>Alphaproteobacteria</taxon>
        <taxon>Hyphomicrobiales</taxon>
        <taxon>Lichenihabitantaceae</taxon>
        <taxon>Lichenibacterium</taxon>
    </lineage>
</organism>
<evidence type="ECO:0000259" key="2">
    <source>
        <dbReference type="SMART" id="SM00382"/>
    </source>
</evidence>
<dbReference type="InterPro" id="IPR037219">
    <property type="entry name" value="Peptidase_M41-like"/>
</dbReference>
<dbReference type="RefSeq" id="WP_129229824.1">
    <property type="nucleotide sequence ID" value="NZ_QYBB01000071.1"/>
</dbReference>
<sequence>MSTTPFVDALRAAHAHRLASGKLLSAVPRLTTHELFGAVMLDHAPQHLDPSDLLQGTTVIGHDDATVTDAVIACLRRIYGGDGMLLLGYGQHDAAYDQAIIRGVPVVVVTWDRLGVMPHEAVLLADRDHELAEACDADVVMAFVHAVTGGTVDVDGDDTKWLTADSLLRCVQLHSTADDCQDRLLTWSRHVRLLGDGKPQTVEAPAKAADPVPVASAVQGVVRKLSDMTGFGEAGVWGVNLARDLRDYASGRLAWSDVDKGILLSGPPGGGKTTFAKALALECEVELVPTTYTDWSAAGGSVGDSMSKGMTKLFDAWRKKAEEGPIILFVDEIDTIGRRGGNGNNESWFTSVINAWLAFLDGAVPRDGIVVVAATNHPDRVDPALRRPGRLDRHVELPMPDVAALTSIVRAHLGADAVLTDDELAEAARACRGRSPAEIGLLAREARRIARWCGRRVCASDLTDVVAMGRADEVPETMRRIAVHEAGHAVAGVLLDADMLTCIDLDAGRTSYTRLSIETPTALDKRVVMMLAARAAEQVLLGEVSTGCARDLEDATLLVSDMRATWGMGDAGLVSIATAATIHDPRHQAYVCRTLDAAYARAVNLMTGGRDAVERVAEALLRQRYLDADEVRALVAGPVAGPPRVRRTAPMMGGAIKRVVGRRATGSGV</sequence>
<dbReference type="Gene3D" id="1.10.8.60">
    <property type="match status" value="1"/>
</dbReference>
<dbReference type="Pfam" id="PF00004">
    <property type="entry name" value="AAA"/>
    <property type="match status" value="1"/>
</dbReference>
<dbReference type="GO" id="GO:0030163">
    <property type="term" value="P:protein catabolic process"/>
    <property type="evidence" value="ECO:0007669"/>
    <property type="project" value="TreeGrafter"/>
</dbReference>
<proteinExistence type="inferred from homology"/>
<feature type="domain" description="AAA+ ATPase" evidence="2">
    <location>
        <begin position="258"/>
        <end position="401"/>
    </location>
</feature>
<dbReference type="InterPro" id="IPR003960">
    <property type="entry name" value="ATPase_AAA_CS"/>
</dbReference>
<dbReference type="EMBL" id="QYBB01000071">
    <property type="protein sequence ID" value="RYC29087.1"/>
    <property type="molecule type" value="Genomic_DNA"/>
</dbReference>
<accession>A0A4Q2U2L3</accession>
<dbReference type="SUPFAM" id="SSF52540">
    <property type="entry name" value="P-loop containing nucleoside triphosphate hydrolases"/>
    <property type="match status" value="1"/>
</dbReference>
<comment type="caution">
    <text evidence="3">The sequence shown here is derived from an EMBL/GenBank/DDBJ whole genome shotgun (WGS) entry which is preliminary data.</text>
</comment>
<dbReference type="PANTHER" id="PTHR23076">
    <property type="entry name" value="METALLOPROTEASE M41 FTSH"/>
    <property type="match status" value="1"/>
</dbReference>
<dbReference type="Proteomes" id="UP000290759">
    <property type="component" value="Unassembled WGS sequence"/>
</dbReference>
<dbReference type="InterPro" id="IPR003959">
    <property type="entry name" value="ATPase_AAA_core"/>
</dbReference>
<comment type="similarity">
    <text evidence="1">Belongs to the AAA ATPase family.</text>
</comment>
<dbReference type="GO" id="GO:0005886">
    <property type="term" value="C:plasma membrane"/>
    <property type="evidence" value="ECO:0007669"/>
    <property type="project" value="TreeGrafter"/>
</dbReference>
<dbReference type="GO" id="GO:0016887">
    <property type="term" value="F:ATP hydrolysis activity"/>
    <property type="evidence" value="ECO:0007669"/>
    <property type="project" value="InterPro"/>
</dbReference>
<protein>
    <submittedName>
        <fullName evidence="3">AAA family ATPase</fullName>
    </submittedName>
</protein>
<dbReference type="Gene3D" id="1.20.58.760">
    <property type="entry name" value="Peptidase M41"/>
    <property type="match status" value="1"/>
</dbReference>
<dbReference type="InterPro" id="IPR000642">
    <property type="entry name" value="Peptidase_M41"/>
</dbReference>
<keyword evidence="1" id="KW-0547">Nucleotide-binding</keyword>
<reference evidence="3 4" key="1">
    <citation type="submission" date="2018-12" db="EMBL/GenBank/DDBJ databases">
        <authorList>
            <person name="Grouzdev D.S."/>
            <person name="Krutkina M.S."/>
        </authorList>
    </citation>
    <scope>NUCLEOTIDE SEQUENCE [LARGE SCALE GENOMIC DNA]</scope>
    <source>
        <strain evidence="3 4">RmlP026</strain>
    </source>
</reference>
<dbReference type="GO" id="GO:0006508">
    <property type="term" value="P:proteolysis"/>
    <property type="evidence" value="ECO:0007669"/>
    <property type="project" value="InterPro"/>
</dbReference>
<dbReference type="GO" id="GO:0004222">
    <property type="term" value="F:metalloendopeptidase activity"/>
    <property type="evidence" value="ECO:0007669"/>
    <property type="project" value="InterPro"/>
</dbReference>
<dbReference type="SUPFAM" id="SSF140990">
    <property type="entry name" value="FtsH protease domain-like"/>
    <property type="match status" value="1"/>
</dbReference>
<reference evidence="3 4" key="2">
    <citation type="submission" date="2019-02" db="EMBL/GenBank/DDBJ databases">
        <title>'Lichenibacterium ramalinii' gen. nov. sp. nov., 'Lichenibacterium minor' gen. nov. sp. nov.</title>
        <authorList>
            <person name="Pankratov T."/>
        </authorList>
    </citation>
    <scope>NUCLEOTIDE SEQUENCE [LARGE SCALE GENOMIC DNA]</scope>
    <source>
        <strain evidence="3 4">RmlP026</strain>
    </source>
</reference>
<dbReference type="InterPro" id="IPR027417">
    <property type="entry name" value="P-loop_NTPase"/>
</dbReference>
<evidence type="ECO:0000313" key="4">
    <source>
        <dbReference type="Proteomes" id="UP000290759"/>
    </source>
</evidence>
<dbReference type="GO" id="GO:0004176">
    <property type="term" value="F:ATP-dependent peptidase activity"/>
    <property type="evidence" value="ECO:0007669"/>
    <property type="project" value="InterPro"/>
</dbReference>
<dbReference type="GO" id="GO:0005524">
    <property type="term" value="F:ATP binding"/>
    <property type="evidence" value="ECO:0007669"/>
    <property type="project" value="UniProtKB-KW"/>
</dbReference>
<dbReference type="OrthoDB" id="9809379at2"/>
<dbReference type="PANTHER" id="PTHR23076:SF97">
    <property type="entry name" value="ATP-DEPENDENT ZINC METALLOPROTEASE YME1L1"/>
    <property type="match status" value="1"/>
</dbReference>
<dbReference type="SMART" id="SM00382">
    <property type="entry name" value="AAA"/>
    <property type="match status" value="1"/>
</dbReference>
<dbReference type="Pfam" id="PF01434">
    <property type="entry name" value="Peptidase_M41"/>
    <property type="match status" value="1"/>
</dbReference>
<keyword evidence="1" id="KW-0067">ATP-binding</keyword>
<dbReference type="CDD" id="cd19481">
    <property type="entry name" value="RecA-like_protease"/>
    <property type="match status" value="1"/>
</dbReference>
<gene>
    <name evidence="3" type="ORF">D3273_25770</name>
</gene>
<dbReference type="AlphaFoldDB" id="A0A4Q2U2L3"/>
<dbReference type="Gene3D" id="3.40.50.300">
    <property type="entry name" value="P-loop containing nucleotide triphosphate hydrolases"/>
    <property type="match status" value="1"/>
</dbReference>
<evidence type="ECO:0000313" key="3">
    <source>
        <dbReference type="EMBL" id="RYC29087.1"/>
    </source>
</evidence>
<dbReference type="InterPro" id="IPR003593">
    <property type="entry name" value="AAA+_ATPase"/>
</dbReference>
<dbReference type="PROSITE" id="PS00674">
    <property type="entry name" value="AAA"/>
    <property type="match status" value="1"/>
</dbReference>
<keyword evidence="4" id="KW-1185">Reference proteome</keyword>
<name>A0A4Q2U2L3_9HYPH</name>